<dbReference type="RefSeq" id="WP_167964353.1">
    <property type="nucleotide sequence ID" value="NZ_CP050831.1"/>
</dbReference>
<feature type="compositionally biased region" description="Basic and acidic residues" evidence="2">
    <location>
        <begin position="704"/>
        <end position="725"/>
    </location>
</feature>
<feature type="region of interest" description="Disordered" evidence="2">
    <location>
        <begin position="668"/>
        <end position="725"/>
    </location>
</feature>
<dbReference type="PANTHER" id="PTHR23159:SF31">
    <property type="entry name" value="CENTROSOME-ASSOCIATED PROTEIN CEP250 ISOFORM X1"/>
    <property type="match status" value="1"/>
</dbReference>
<dbReference type="InterPro" id="IPR013491">
    <property type="entry name" value="Tape_meas_N"/>
</dbReference>
<accession>A0A6H0KQ31</accession>
<proteinExistence type="predicted"/>
<name>A0A6H0KQ31_9BACE</name>
<feature type="coiled-coil region" evidence="1">
    <location>
        <begin position="403"/>
        <end position="438"/>
    </location>
</feature>
<reference evidence="4 5" key="1">
    <citation type="submission" date="2020-03" db="EMBL/GenBank/DDBJ databases">
        <title>Genomic analysis of Bacteroides faecium CBA7301.</title>
        <authorList>
            <person name="Kim J."/>
            <person name="Roh S.W."/>
        </authorList>
    </citation>
    <scope>NUCLEOTIDE SEQUENCE [LARGE SCALE GENOMIC DNA]</scope>
    <source>
        <strain evidence="4 5">CBA7301</strain>
    </source>
</reference>
<organism evidence="4 5">
    <name type="scientific">Bacteroides faecium</name>
    <dbReference type="NCBI Taxonomy" id="2715212"/>
    <lineage>
        <taxon>Bacteria</taxon>
        <taxon>Pseudomonadati</taxon>
        <taxon>Bacteroidota</taxon>
        <taxon>Bacteroidia</taxon>
        <taxon>Bacteroidales</taxon>
        <taxon>Bacteroidaceae</taxon>
        <taxon>Bacteroides</taxon>
    </lineage>
</organism>
<dbReference type="PANTHER" id="PTHR23159">
    <property type="entry name" value="CENTROSOMAL PROTEIN 2"/>
    <property type="match status" value="1"/>
</dbReference>
<protein>
    <submittedName>
        <fullName evidence="4">Tape measure protein</fullName>
    </submittedName>
</protein>
<evidence type="ECO:0000256" key="1">
    <source>
        <dbReference type="SAM" id="Coils"/>
    </source>
</evidence>
<dbReference type="NCBIfam" id="TIGR02675">
    <property type="entry name" value="tape_meas_nterm"/>
    <property type="match status" value="1"/>
</dbReference>
<sequence>MSKLYFKVGADYDKVIRLRDEIAKLRRELLSMNMVANSSNFSALERQLNRTTQEFDRLIQQAATAATQMQNTTININHTTSSLGGMNSMLAKIGGTVALSKLASDIIRVRSEFQAADTAIQTLLGSKEKADALMKQVREYAKISPLEFSDVTAATQMMLGFNIEAEKVPRFISAIGDVSMGEAQKFNSLTLAFSQMSATGKLMGQDLNQMINAGFNPLQQIAQTTGKSIATLKEEMSKGAISTEMVQKAFIDATSAGGKFYQMSENASKTINGQLSMMQDAMDAAFNEMGQKSEGIIMSGIQLTTSLIENYETIGKVLVGMIATYGVYKTALITNIALTRGWAVAARADATAKGIQAIATKAQTVAQLALNAAMKANPYVLAATLLVGVATAMWAFSDSTTAAERAQKKYNKTKADSLQKEEEHKSRLEDLIATIQNEYTSSMNRVKAIEAIKKEYPSLFQKYIDEKGHIKDLIGLWKEYNEEVTKNKVETNKKNLSDSTTKIEEYEKMLSLWKKLGENPYYRKKRLSKEEFELAEKYKGETESSLRRKLELAKPSRDLYQKEVRSDELAQWQLDLKKSTDIQIKTELEEMKRLQQARKNNKRYSLNVGVGSLKGSTTESELANRIDVLQSEYNSRSKTTYKVDYEKAKKEWNEAKKTLSEIEKDKSKFTSKQYEDAKKRSETTEKAYKDLGGVTGSALTKQESAAEKRKKEAEKQKKEQQKSTEELLTLRHQNQQDEINLMKDGTEKKLKQIELDYQKELDSIRKQESKWSKEQGGKLTQEQSIEISTRYTNAENKKEKDIADVTKEQLKAEQQALNDYLKDYGTFQQQKLAIAQEYAEKIKKAQEENGINSTQVKLLEKQRDVAIQNKETEAIKANIDWVTVFGEFGGMFNDMIRPTLEEAKKYVQTDKFKNSDQASQKALIDAIGQMEKSLGGVGGLNFKKLGQDMQTYQNSLRELNDAKNEEAEAINKLVKAQEDYEKAIKSGTEEEKQAAKDARDTAQQNADIASANVQTQTNVANESQQNLTDTATKLKVNMDNVVEGLSKLASGGISSAYQGLLQAGSAMKGAIGEVTKNLKDVPIIGWIVAIIDVFKDGLSNLVGGLLDAIFNAVSGILGDILSGDLFVTIGKSLRDGIGNILNSISFGGWDSLMNKISGSNAKEVQEAIDKLTDRNETLGKSIDRLTEVMDKAAGSKSISAYEQAFKYQQEQITNTLKIAQEQAGYHSSHHSWQYYMEWNNEQLSWARENVDKNFSGTDSLWNLTPEQMRLLLSNADIYDDIKSAGKGGYGGRVMEKLEAYADQAGKLDELTEKINESLMQVSFDSLRDSFLEALMDMDKDAKNFSEDFSEYMQRALLNFSMGELFDDKLKKWYNGIAKLLKEQKGKLTNQQLEDARKEYDSIVQDALNERDTISEITGYEGDSSSSQESTKKGFAAASQDSIDELNGRFTALQIAGEEIKNQNILQSQSLNILTVKADSILSVNTDTRNIADEIRTIQVNSFLELQEIRENTGAIIKPIKDMAADIAEVKKNTSKL</sequence>
<evidence type="ECO:0000256" key="2">
    <source>
        <dbReference type="SAM" id="MobiDB-lite"/>
    </source>
</evidence>
<dbReference type="Pfam" id="PF20155">
    <property type="entry name" value="TMP_3"/>
    <property type="match status" value="1"/>
</dbReference>
<evidence type="ECO:0000313" key="5">
    <source>
        <dbReference type="Proteomes" id="UP000501780"/>
    </source>
</evidence>
<feature type="domain" description="Tape measure protein N-terminal" evidence="3">
    <location>
        <begin position="105"/>
        <end position="290"/>
    </location>
</feature>
<evidence type="ECO:0000259" key="3">
    <source>
        <dbReference type="Pfam" id="PF20155"/>
    </source>
</evidence>
<keyword evidence="1" id="KW-0175">Coiled coil</keyword>
<evidence type="ECO:0000313" key="4">
    <source>
        <dbReference type="EMBL" id="QIU95566.1"/>
    </source>
</evidence>
<dbReference type="Proteomes" id="UP000501780">
    <property type="component" value="Chromosome"/>
</dbReference>
<keyword evidence="5" id="KW-1185">Reference proteome</keyword>
<gene>
    <name evidence="4" type="ORF">BacF7301_16035</name>
</gene>
<feature type="compositionally biased region" description="Basic and acidic residues" evidence="2">
    <location>
        <begin position="668"/>
        <end position="689"/>
    </location>
</feature>
<feature type="coiled-coil region" evidence="1">
    <location>
        <begin position="1161"/>
        <end position="1188"/>
    </location>
</feature>
<feature type="region of interest" description="Disordered" evidence="2">
    <location>
        <begin position="1415"/>
        <end position="1437"/>
    </location>
</feature>
<dbReference type="KEGG" id="bfc:BacF7301_16035"/>
<feature type="coiled-coil region" evidence="1">
    <location>
        <begin position="803"/>
        <end position="848"/>
    </location>
</feature>
<feature type="coiled-coil region" evidence="1">
    <location>
        <begin position="942"/>
        <end position="1012"/>
    </location>
</feature>
<dbReference type="EMBL" id="CP050831">
    <property type="protein sequence ID" value="QIU95566.1"/>
    <property type="molecule type" value="Genomic_DNA"/>
</dbReference>